<evidence type="ECO:0000313" key="4">
    <source>
        <dbReference type="Proteomes" id="UP000515163"/>
    </source>
</evidence>
<dbReference type="AlphaFoldDB" id="A0A6P8IX55"/>
<dbReference type="Proteomes" id="UP000515163">
    <property type="component" value="Unplaced"/>
</dbReference>
<name>A0A6P8IX55_ACTTE</name>
<reference evidence="5" key="1">
    <citation type="submission" date="2025-08" db="UniProtKB">
        <authorList>
            <consortium name="RefSeq"/>
        </authorList>
    </citation>
    <scope>IDENTIFICATION</scope>
    <source>
        <tissue evidence="5">Tentacle</tissue>
    </source>
</reference>
<feature type="signal peptide" evidence="3">
    <location>
        <begin position="1"/>
        <end position="22"/>
    </location>
</feature>
<feature type="chain" id="PRO_5028418774" evidence="3">
    <location>
        <begin position="23"/>
        <end position="795"/>
    </location>
</feature>
<feature type="compositionally biased region" description="Low complexity" evidence="1">
    <location>
        <begin position="233"/>
        <end position="244"/>
    </location>
</feature>
<evidence type="ECO:0000256" key="2">
    <source>
        <dbReference type="SAM" id="Phobius"/>
    </source>
</evidence>
<evidence type="ECO:0000313" key="5">
    <source>
        <dbReference type="RefSeq" id="XP_031570530.1"/>
    </source>
</evidence>
<dbReference type="InParanoid" id="A0A6P8IX55"/>
<feature type="region of interest" description="Disordered" evidence="1">
    <location>
        <begin position="579"/>
        <end position="601"/>
    </location>
</feature>
<accession>A0A6P8IX55</accession>
<keyword evidence="2" id="KW-0812">Transmembrane</keyword>
<keyword evidence="2" id="KW-1133">Transmembrane helix</keyword>
<dbReference type="OrthoDB" id="5955130at2759"/>
<feature type="region of interest" description="Disordered" evidence="1">
    <location>
        <begin position="48"/>
        <end position="82"/>
    </location>
</feature>
<dbReference type="RefSeq" id="XP_031570530.1">
    <property type="nucleotide sequence ID" value="XM_031714670.1"/>
</dbReference>
<proteinExistence type="predicted"/>
<dbReference type="KEGG" id="aten:116304884"/>
<protein>
    <submittedName>
        <fullName evidence="5">Uncharacterized protein LOC116304884 isoform X1</fullName>
    </submittedName>
</protein>
<dbReference type="GeneID" id="116304884"/>
<feature type="region of interest" description="Disordered" evidence="1">
    <location>
        <begin position="223"/>
        <end position="248"/>
    </location>
</feature>
<evidence type="ECO:0000256" key="1">
    <source>
        <dbReference type="SAM" id="MobiDB-lite"/>
    </source>
</evidence>
<organism evidence="4 5">
    <name type="scientific">Actinia tenebrosa</name>
    <name type="common">Australian red waratah sea anemone</name>
    <dbReference type="NCBI Taxonomy" id="6105"/>
    <lineage>
        <taxon>Eukaryota</taxon>
        <taxon>Metazoa</taxon>
        <taxon>Cnidaria</taxon>
        <taxon>Anthozoa</taxon>
        <taxon>Hexacorallia</taxon>
        <taxon>Actiniaria</taxon>
        <taxon>Actiniidae</taxon>
        <taxon>Actinia</taxon>
    </lineage>
</organism>
<keyword evidence="4" id="KW-1185">Reference proteome</keyword>
<keyword evidence="3" id="KW-0732">Signal</keyword>
<feature type="region of interest" description="Disordered" evidence="1">
    <location>
        <begin position="749"/>
        <end position="795"/>
    </location>
</feature>
<evidence type="ECO:0000256" key="3">
    <source>
        <dbReference type="SAM" id="SignalP"/>
    </source>
</evidence>
<gene>
    <name evidence="5" type="primary">LOC116304884</name>
</gene>
<feature type="region of interest" description="Disordered" evidence="1">
    <location>
        <begin position="422"/>
        <end position="453"/>
    </location>
</feature>
<feature type="transmembrane region" description="Helical" evidence="2">
    <location>
        <begin position="135"/>
        <end position="156"/>
    </location>
</feature>
<sequence>MKWRTILSMLVVALLKIQEVESRGMFKNEEVDDGDRKDFEIWQSFSTDRRASSTQKHHPDVSKREPSDFNNNEKNENTKKKKIRHWNRMKRSLSRDLYKNLEVEFVDLPTNDQITELNSYAVREPIKSTTNHSHLISLMTAVMLIVVLVICLHAPCTCLMRKRHKNDLEVDLIGCPNPTARKGRCGKCIFDKASKNYASRYRVTTKSTYSSSSATKEELFLSPDYQPPWMTDSSKGPSSNLPNPKKSKSIVQAILKRSRDRDKFRYEFLATKYGYDYQQFGNSGKRSSVYDEQDPNWYSPGEFLNNQSSFRGQKNYGSTDFNKINGGSYCQWSRDSRGTRDSGKSINQSVEDIIKLQPKRRQVVELKDFPLGYSGSYAGVEMKSKENDLFDPIQDGRHPCKHAGNPSAMSESNLDMYFSRMDKKNPNSRSAEGGVKFGQGREKPRATSPKSGPKLVQFYPTSFDYNTKFVQNERKSKSIGKEKDWLGDSDFDEEVSSDEVLSFDEADEFQPKQDFLYSPHMQGYRPCHHHNQYYPGYYPALLRYPDVPRHITRPPREYKTRMRRDVARSESELRRASGLFGNRMPHDGHSRRGNHVSPSDTSLDRMQIENELAAAGLVKPRKKKTKEYKMTVRDNRLEPLAGIMSPMRPLENSKNTRAWDNTANDRQDQILAQNTMEKTGPDQSYVVKLPSLQPSCKEDLDSKVAHPQHDINISIKGSKRERIEPNYDHNSIEFDPHYLKNSYLRDEPVRDTDSEDATENIAPYLPSHCRVTTGNEERKASPRHAAPHYKQSEKH</sequence>
<keyword evidence="2" id="KW-0472">Membrane</keyword>
<feature type="compositionally biased region" description="Basic and acidic residues" evidence="1">
    <location>
        <begin position="48"/>
        <end position="78"/>
    </location>
</feature>